<feature type="signal peptide" evidence="3">
    <location>
        <begin position="1"/>
        <end position="29"/>
    </location>
</feature>
<dbReference type="CDD" id="cd14256">
    <property type="entry name" value="Dockerin_I"/>
    <property type="match status" value="1"/>
</dbReference>
<feature type="domain" description="Bacterial Ig" evidence="4">
    <location>
        <begin position="761"/>
        <end position="818"/>
    </location>
</feature>
<accession>A0A0B5BJW6</accession>
<evidence type="ECO:0000256" key="3">
    <source>
        <dbReference type="SAM" id="SignalP"/>
    </source>
</evidence>
<dbReference type="GO" id="GO:0008270">
    <property type="term" value="F:zinc ion binding"/>
    <property type="evidence" value="ECO:0007669"/>
    <property type="project" value="UniProtKB-KW"/>
</dbReference>
<dbReference type="EMBL" id="CP009788">
    <property type="protein sequence ID" value="AJE04785.1"/>
    <property type="molecule type" value="Genomic_DNA"/>
</dbReference>
<evidence type="ECO:0000256" key="1">
    <source>
        <dbReference type="ARBA" id="ARBA00022737"/>
    </source>
</evidence>
<dbReference type="STRING" id="345632.GPICK_02920"/>
<organism evidence="5 6">
    <name type="scientific">Geobacter pickeringii</name>
    <dbReference type="NCBI Taxonomy" id="345632"/>
    <lineage>
        <taxon>Bacteria</taxon>
        <taxon>Pseudomonadati</taxon>
        <taxon>Thermodesulfobacteriota</taxon>
        <taxon>Desulfuromonadia</taxon>
        <taxon>Geobacterales</taxon>
        <taxon>Geobacteraceae</taxon>
        <taxon>Geobacter</taxon>
    </lineage>
</organism>
<reference evidence="5 6" key="1">
    <citation type="journal article" date="2015" name="Genome Announc.">
        <title>Complete Genome of Geobacter pickeringii G13T, a Metal-Reducing Isolate from Sedimentary Kaolin Deposits.</title>
        <authorList>
            <person name="Badalamenti J.P."/>
            <person name="Bond D.R."/>
        </authorList>
    </citation>
    <scope>NUCLEOTIDE SEQUENCE [LARGE SCALE GENOMIC DNA]</scope>
    <source>
        <strain evidence="5 6">G13</strain>
    </source>
</reference>
<dbReference type="SUPFAM" id="SSF63446">
    <property type="entry name" value="Type I dockerin domain"/>
    <property type="match status" value="1"/>
</dbReference>
<dbReference type="PROSITE" id="PS51125">
    <property type="entry name" value="NHL"/>
    <property type="match status" value="2"/>
</dbReference>
<dbReference type="SUPFAM" id="SSF63829">
    <property type="entry name" value="Calcium-dependent phosphotriesterase"/>
    <property type="match status" value="1"/>
</dbReference>
<dbReference type="PANTHER" id="PTHR24104">
    <property type="entry name" value="E3 UBIQUITIN-PROTEIN LIGASE NHLRC1-RELATED"/>
    <property type="match status" value="1"/>
</dbReference>
<evidence type="ECO:0000313" key="6">
    <source>
        <dbReference type="Proteomes" id="UP000057609"/>
    </source>
</evidence>
<name>A0A0B5BJW6_9BACT</name>
<dbReference type="Gene3D" id="2.60.40.10">
    <property type="entry name" value="Immunoglobulins"/>
    <property type="match status" value="6"/>
</dbReference>
<dbReference type="GO" id="GO:0000272">
    <property type="term" value="P:polysaccharide catabolic process"/>
    <property type="evidence" value="ECO:0007669"/>
    <property type="project" value="InterPro"/>
</dbReference>
<gene>
    <name evidence="5" type="ORF">GPICK_02920</name>
</gene>
<dbReference type="OrthoDB" id="5504302at2"/>
<keyword evidence="1" id="KW-0677">Repeat</keyword>
<dbReference type="HOGENOM" id="CLU_322049_0_0_7"/>
<dbReference type="AlphaFoldDB" id="A0A0B5BJW6"/>
<evidence type="ECO:0000256" key="2">
    <source>
        <dbReference type="PROSITE-ProRule" id="PRU00504"/>
    </source>
</evidence>
<keyword evidence="6" id="KW-1185">Reference proteome</keyword>
<dbReference type="InterPro" id="IPR050952">
    <property type="entry name" value="TRIM-NHL_E3_ligases"/>
</dbReference>
<sequence length="897" mass="91226">MVCRSPKRMVSVAFSLAFLVISLASAAVAAVAPVVVGQNPISEGMRSPLRVAVDSAGNSYVTDPLSGGVLKYDPFGHLTNLIKTALPPQGVALAADGSLLVGQGDYVAVISPAGVETGRLGVGAGQFMMVNGITVDPAGFIYVVDSQDNCVQVFNANGIFARRFGSFGTANGQFSTPSGIAFEKVSNQVAVVDTRNGRVQFFDTNGVYQRTIGVFGSGALGFTAPQGVAFEYASGPTPVLKRMYVVDTFQSSVQAIDPNGTQQYLSTFGAYGGGVGQLMVPSDLVFDQAYGRLLVVNGYGNLAVFNIDGGGVPVDTTPPALTINPVPATVYAATLDVSGTVAAGATLSISASGSTVVSPISSPSAGTWRVTLSGLAPGSTTVTVTARNAAQIATTLTASVNYLQPAPQLVLDPTPSVTNDPYQQLSGTVDAGSLVTVSNTTTGASVTATIFGTSWSCRVPLTTGLNALNVTATRPQSAVATLSLSTILDTTPPALQVSALADGSYTSEQVQNIQATVSDPNLDTVLLNGAPVTVVNGAFSSAVTLNIGPNIITVVATDLAGNATTDTRTIIFDPTRPVVTFTAPAEGSYVAVSHVAVSGSVDKVAKVTVAGQPATMSGNDWSADVPLVAGLNTVEVTAVDLAGNVTTAKRTVIFDGDAPKLVITSPAQDKAVNTKSIALTGLVSDLAPVTFTADVNGVPVLVEQANGTFALGVTFADEGAYAITIKATDAAGNVGTVTRTLIYDTTPPALTLNPVNTPFPAALSGTVEAGATVTVEDKNGAAGTVTVSGEAWQASLTVGAYDSATLAVRATDAAGNSTVRSLLVQVPDGDLDGDGQVTIQDALLALKIYLGQIKPTASYLTHGDIGPLLQGKAHPNGTIDMVDVILILRKALGMPSW</sequence>
<dbReference type="Gene3D" id="1.10.1330.10">
    <property type="entry name" value="Dockerin domain"/>
    <property type="match status" value="1"/>
</dbReference>
<dbReference type="Gene3D" id="2.120.10.30">
    <property type="entry name" value="TolB, C-terminal domain"/>
    <property type="match status" value="1"/>
</dbReference>
<dbReference type="RefSeq" id="WP_039745191.1">
    <property type="nucleotide sequence ID" value="NZ_CP009788.1"/>
</dbReference>
<dbReference type="Pfam" id="PF09136">
    <property type="entry name" value="Glucodextran_B"/>
    <property type="match status" value="3"/>
</dbReference>
<dbReference type="InterPro" id="IPR041498">
    <property type="entry name" value="Big_6"/>
</dbReference>
<keyword evidence="3" id="KW-0732">Signal</keyword>
<dbReference type="KEGG" id="gpi:GPICK_02920"/>
<dbReference type="NCBIfam" id="NF033510">
    <property type="entry name" value="Ca_tandemer"/>
    <property type="match status" value="1"/>
</dbReference>
<dbReference type="Gene3D" id="2.40.10.500">
    <property type="match status" value="1"/>
</dbReference>
<feature type="chain" id="PRO_5002113799" description="Bacterial Ig domain-containing protein" evidence="3">
    <location>
        <begin position="30"/>
        <end position="897"/>
    </location>
</feature>
<dbReference type="InterPro" id="IPR011042">
    <property type="entry name" value="6-blade_b-propeller_TolB-like"/>
</dbReference>
<dbReference type="InterPro" id="IPR001258">
    <property type="entry name" value="NHL_repeat"/>
</dbReference>
<dbReference type="CDD" id="cd05819">
    <property type="entry name" value="NHL"/>
    <property type="match status" value="1"/>
</dbReference>
<dbReference type="InterPro" id="IPR036439">
    <property type="entry name" value="Dockerin_dom_sf"/>
</dbReference>
<feature type="repeat" description="NHL" evidence="2">
    <location>
        <begin position="118"/>
        <end position="157"/>
    </location>
</feature>
<dbReference type="PANTHER" id="PTHR24104:SF25">
    <property type="entry name" value="PROTEIN LIN-41"/>
    <property type="match status" value="1"/>
</dbReference>
<dbReference type="Proteomes" id="UP000057609">
    <property type="component" value="Chromosome"/>
</dbReference>
<evidence type="ECO:0000313" key="5">
    <source>
        <dbReference type="EMBL" id="AJE04785.1"/>
    </source>
</evidence>
<feature type="repeat" description="NHL" evidence="2">
    <location>
        <begin position="161"/>
        <end position="205"/>
    </location>
</feature>
<dbReference type="Pfam" id="PF01436">
    <property type="entry name" value="NHL"/>
    <property type="match status" value="1"/>
</dbReference>
<dbReference type="Pfam" id="PF17936">
    <property type="entry name" value="Big_6"/>
    <property type="match status" value="1"/>
</dbReference>
<dbReference type="InterPro" id="IPR013783">
    <property type="entry name" value="Ig-like_fold"/>
</dbReference>
<proteinExistence type="predicted"/>
<protein>
    <recommendedName>
        <fullName evidence="4">Bacterial Ig domain-containing protein</fullName>
    </recommendedName>
</protein>
<evidence type="ECO:0000259" key="4">
    <source>
        <dbReference type="Pfam" id="PF17936"/>
    </source>
</evidence>